<feature type="region of interest" description="Disordered" evidence="1">
    <location>
        <begin position="51"/>
        <end position="74"/>
    </location>
</feature>
<keyword evidence="4" id="KW-1185">Reference proteome</keyword>
<feature type="transmembrane region" description="Helical" evidence="2">
    <location>
        <begin position="155"/>
        <end position="171"/>
    </location>
</feature>
<dbReference type="KEGG" id="mgl:MGL_0559"/>
<dbReference type="EMBL" id="AAYY01000001">
    <property type="protein sequence ID" value="EDP45570.1"/>
    <property type="molecule type" value="Genomic_DNA"/>
</dbReference>
<name>A8PR03_MALGO</name>
<evidence type="ECO:0000313" key="3">
    <source>
        <dbReference type="EMBL" id="EDP45570.1"/>
    </source>
</evidence>
<evidence type="ECO:0000256" key="2">
    <source>
        <dbReference type="SAM" id="Phobius"/>
    </source>
</evidence>
<keyword evidence="2" id="KW-0812">Transmembrane</keyword>
<comment type="caution">
    <text evidence="3">The sequence shown here is derived from an EMBL/GenBank/DDBJ whole genome shotgun (WGS) entry which is preliminary data.</text>
</comment>
<feature type="transmembrane region" description="Helical" evidence="2">
    <location>
        <begin position="178"/>
        <end position="200"/>
    </location>
</feature>
<dbReference type="VEuPathDB" id="FungiDB:MGL_0559"/>
<feature type="transmembrane region" description="Helical" evidence="2">
    <location>
        <begin position="212"/>
        <end position="233"/>
    </location>
</feature>
<dbReference type="InParanoid" id="A8PR03"/>
<keyword evidence="2" id="KW-1133">Transmembrane helix</keyword>
<dbReference type="RefSeq" id="XP_001732784.1">
    <property type="nucleotide sequence ID" value="XM_001732732.1"/>
</dbReference>
<dbReference type="OrthoDB" id="264354at2759"/>
<keyword evidence="2" id="KW-0472">Membrane</keyword>
<protein>
    <submittedName>
        <fullName evidence="3">Uncharacterized protein</fullName>
    </submittedName>
</protein>
<dbReference type="AlphaFoldDB" id="A8PR03"/>
<dbReference type="OMA" id="CIANTPH"/>
<gene>
    <name evidence="3" type="ORF">MGL_0559</name>
</gene>
<evidence type="ECO:0000256" key="1">
    <source>
        <dbReference type="SAM" id="MobiDB-lite"/>
    </source>
</evidence>
<feature type="compositionally biased region" description="Low complexity" evidence="1">
    <location>
        <begin position="61"/>
        <end position="74"/>
    </location>
</feature>
<dbReference type="GeneID" id="5857090"/>
<reference evidence="3 4" key="1">
    <citation type="journal article" date="2007" name="Proc. Natl. Acad. Sci. U.S.A.">
        <title>Dandruff-associated Malassezia genomes reveal convergent and divergent virulence traits shared with plant and human fungal pathogens.</title>
        <authorList>
            <person name="Xu J."/>
            <person name="Saunders C.W."/>
            <person name="Hu P."/>
            <person name="Grant R.A."/>
            <person name="Boekhout T."/>
            <person name="Kuramae E.E."/>
            <person name="Kronstad J.W."/>
            <person name="Deangelis Y.M."/>
            <person name="Reeder N.L."/>
            <person name="Johnstone K.R."/>
            <person name="Leland M."/>
            <person name="Fieno A.M."/>
            <person name="Begley W.M."/>
            <person name="Sun Y."/>
            <person name="Lacey M.P."/>
            <person name="Chaudhary T."/>
            <person name="Keough T."/>
            <person name="Chu L."/>
            <person name="Sears R."/>
            <person name="Yuan B."/>
            <person name="Dawson T.L.Jr."/>
        </authorList>
    </citation>
    <scope>NUCLEOTIDE SEQUENCE [LARGE SCALE GENOMIC DNA]</scope>
    <source>
        <strain evidence="4">ATCC MYA-4612 / CBS 7966</strain>
    </source>
</reference>
<dbReference type="Proteomes" id="UP000008837">
    <property type="component" value="Unassembled WGS sequence"/>
</dbReference>
<sequence length="321" mass="35844">MFSGPHPLRLQSLQFVPESSVPLIRTTADEANSMSLLWENVLDALDDDVEANEDTDRSSSNEDPLSSSSSSYPSSRNHVYRLGIFQPAILLQIVQGIIQRLFQSVVLLHQHTWLSLSPNLREGSAILVQRVITTAYLQAPHTESLHAVPLTWRELFFWHATLGLALISLAVHFHTFVVVSSVGAFHFGTPFVAVGAYPLVSDAVRCTVVWESVSFVGVLLLAMILWGIGRAFIMIWGSLLRVSNWCIANTPHIVVDWVDTTMQANTATQQGSFVAAATAVVWRPVAWFTWFIERVVHGHAAQREELREDPRWVWMLAHAGD</sequence>
<organism evidence="3 4">
    <name type="scientific">Malassezia globosa (strain ATCC MYA-4612 / CBS 7966)</name>
    <name type="common">Dandruff-associated fungus</name>
    <dbReference type="NCBI Taxonomy" id="425265"/>
    <lineage>
        <taxon>Eukaryota</taxon>
        <taxon>Fungi</taxon>
        <taxon>Dikarya</taxon>
        <taxon>Basidiomycota</taxon>
        <taxon>Ustilaginomycotina</taxon>
        <taxon>Malasseziomycetes</taxon>
        <taxon>Malasseziales</taxon>
        <taxon>Malasseziaceae</taxon>
        <taxon>Malassezia</taxon>
    </lineage>
</organism>
<dbReference type="STRING" id="425265.A8PR03"/>
<proteinExistence type="predicted"/>
<evidence type="ECO:0000313" key="4">
    <source>
        <dbReference type="Proteomes" id="UP000008837"/>
    </source>
</evidence>
<accession>A8PR03</accession>